<evidence type="ECO:0000313" key="1">
    <source>
        <dbReference type="EMBL" id="EUK18699.1"/>
    </source>
</evidence>
<accession>W7E103</accession>
<dbReference type="PATRIC" id="fig|1208583.4.peg.623"/>
<name>W7E103_9PROT</name>
<evidence type="ECO:0000313" key="2">
    <source>
        <dbReference type="Proteomes" id="UP000019250"/>
    </source>
</evidence>
<dbReference type="STRING" id="1208583.COMX_03085"/>
<proteinExistence type="predicted"/>
<organism evidence="1 2">
    <name type="scientific">Commensalibacter papalotli</name>
    <name type="common">ex Servin-Garciduenas et al. 2014</name>
    <dbReference type="NCBI Taxonomy" id="1208583"/>
    <lineage>
        <taxon>Bacteria</taxon>
        <taxon>Pseudomonadati</taxon>
        <taxon>Pseudomonadota</taxon>
        <taxon>Alphaproteobacteria</taxon>
        <taxon>Acetobacterales</taxon>
        <taxon>Acetobacteraceae</taxon>
    </lineage>
</organism>
<dbReference type="eggNOG" id="ENOG502ZC4E">
    <property type="taxonomic scope" value="Bacteria"/>
</dbReference>
<comment type="caution">
    <text evidence="1">The sequence shown here is derived from an EMBL/GenBank/DDBJ whole genome shotgun (WGS) entry which is preliminary data.</text>
</comment>
<dbReference type="OrthoDB" id="2988509at2"/>
<protein>
    <submittedName>
        <fullName evidence="1">Uncharacterized protein</fullName>
    </submittedName>
</protein>
<reference evidence="1 2" key="1">
    <citation type="journal article" date="2014" name="Genome Announc.">
        <title>Draft Genome Sequence of Commensalibacter papalotli MX01, a Symbiont Identified from the Guts of Overwintering Monarch Butterflies.</title>
        <authorList>
            <person name="Servin-Garciduenas L.E."/>
            <person name="Sanchez-Quinto A."/>
            <person name="Martinez-Romero E."/>
        </authorList>
    </citation>
    <scope>NUCLEOTIDE SEQUENCE [LARGE SCALE GENOMIC DNA]</scope>
    <source>
        <strain evidence="2">MX-MONARCH01</strain>
    </source>
</reference>
<sequence>MQNIKLYSCAELWKVFKEGLQQDLTLHNLHVENSSILAKIEGYEFNFSYILKECNRNINVNYSDFEKLYSDLKSYKYDNERLSLYSDIYLEEAIFLPDVYSFMVDAKFPITIKNININNKYTITIDRASQKYGLMTLDLYNKAQEKNKSRDISVFLFFSLFNFYNAPENLDINSLLKGFYFTITIKIEAENSKTLEELKQLSESAIFQLMLKSNIGCEYYFTSDSLLNPNKLNYKYWTLKSALEPPKRIYQKHILDYYRLALSSREPFSQYLSYYHIAEYFLDEVFNQNLRKQFQNKITSPHFDSKDDKELNKIINFIKKEIKNCKENGQGNELESLKLVLTKFIEIDELQEKLTSEQIEYYQQNKIKFSNAPTISFKDKQNFYTHLAQRIYKTRNALVHSKDNDKERYKPYQDSEELSKEIPLIKLVAEQVIINSSTPL</sequence>
<keyword evidence="2" id="KW-1185">Reference proteome</keyword>
<dbReference type="Proteomes" id="UP000019250">
    <property type="component" value="Unassembled WGS sequence"/>
</dbReference>
<dbReference type="AlphaFoldDB" id="W7E103"/>
<dbReference type="RefSeq" id="WP_051461825.1">
    <property type="nucleotide sequence ID" value="NZ_ATSX01000001.1"/>
</dbReference>
<dbReference type="EMBL" id="ATSX01000001">
    <property type="protein sequence ID" value="EUK18699.1"/>
    <property type="molecule type" value="Genomic_DNA"/>
</dbReference>
<gene>
    <name evidence="1" type="ORF">COMX_03085</name>
</gene>